<evidence type="ECO:0000256" key="9">
    <source>
        <dbReference type="SAM" id="SignalP"/>
    </source>
</evidence>
<keyword evidence="3 8" id="KW-0812">Transmembrane</keyword>
<dbReference type="OrthoDB" id="7773435at2759"/>
<keyword evidence="2" id="KW-1003">Cell membrane</keyword>
<organism evidence="10 11">
    <name type="scientific">Frankliniella occidentalis</name>
    <name type="common">Western flower thrips</name>
    <name type="synonym">Euthrips occidentalis</name>
    <dbReference type="NCBI Taxonomy" id="133901"/>
    <lineage>
        <taxon>Eukaryota</taxon>
        <taxon>Metazoa</taxon>
        <taxon>Ecdysozoa</taxon>
        <taxon>Arthropoda</taxon>
        <taxon>Hexapoda</taxon>
        <taxon>Insecta</taxon>
        <taxon>Pterygota</taxon>
        <taxon>Neoptera</taxon>
        <taxon>Paraneoptera</taxon>
        <taxon>Thysanoptera</taxon>
        <taxon>Terebrantia</taxon>
        <taxon>Thripoidea</taxon>
        <taxon>Thripidae</taxon>
        <taxon>Frankliniella</taxon>
    </lineage>
</organism>
<dbReference type="GO" id="GO:0005886">
    <property type="term" value="C:plasma membrane"/>
    <property type="evidence" value="ECO:0007669"/>
    <property type="project" value="UniProtKB-SubCell"/>
</dbReference>
<dbReference type="KEGG" id="foc:127749944"/>
<evidence type="ECO:0000313" key="11">
    <source>
        <dbReference type="RefSeq" id="XP_052126030.1"/>
    </source>
</evidence>
<dbReference type="PANTHER" id="PTHR42643">
    <property type="entry name" value="IONOTROPIC RECEPTOR 20A-RELATED"/>
    <property type="match status" value="1"/>
</dbReference>
<dbReference type="InterPro" id="IPR052192">
    <property type="entry name" value="Insect_Ionotropic_Sensory_Rcpt"/>
</dbReference>
<keyword evidence="7" id="KW-0325">Glycoprotein</keyword>
<evidence type="ECO:0000256" key="6">
    <source>
        <dbReference type="ARBA" id="ARBA00023170"/>
    </source>
</evidence>
<feature type="signal peptide" evidence="9">
    <location>
        <begin position="1"/>
        <end position="22"/>
    </location>
</feature>
<dbReference type="Proteomes" id="UP000504606">
    <property type="component" value="Unplaced"/>
</dbReference>
<evidence type="ECO:0000256" key="3">
    <source>
        <dbReference type="ARBA" id="ARBA00022692"/>
    </source>
</evidence>
<keyword evidence="9" id="KW-0732">Signal</keyword>
<dbReference type="RefSeq" id="XP_052126030.1">
    <property type="nucleotide sequence ID" value="XM_052270070.1"/>
</dbReference>
<evidence type="ECO:0000256" key="7">
    <source>
        <dbReference type="ARBA" id="ARBA00023180"/>
    </source>
</evidence>
<sequence length="685" mass="75969">MSTGSTALAALFLCLAAEDALANAITVITSRVVRHPEVPCALTLIPPLFQRADNDSAVYPPRLFVFGTTDWLDEFLRRFPSVASIYLCTTTEENVEEPVDFLLAEMMPSASIVLRIGGDESPLRVPLRVRLINWVSFDSDDQADILMSELSVEDTCHKFFHVFVTARQRGTTHVFHIPMPCSLGVATDTIKRLVGVWTPGAGWPAPNVSLFPPLCASWRPPPNGAPLIADLSIYHPYRPTIRSFTGSEVSEVLRLLRHTYGLEFETRYNIALEEMGPLGAADACRLSLQAFPVRAQIRDVNFVIHAELSLFPWVLDDWICVVPAGAGKPRPVLYPLTAEYTPAVWAALLAAVLTVVACLYLMRHDESVQELFLQALSPLLGQPLDDRWAGPQVAVLGGWLLTCLVVVAGYKGELLRLIATQNGEINSWQDWLESDLDLLLKHRDQASEYIAKGLYGLTESRVLPSFFINEINTMPFAWTVCIERVAVGKDVSFIISKYIFDVLIRDKSVEEFLSQIHTFSVPIAPELKTSFVATKGSPFEAPLRKLLGLIQAAGGLNHHRNYKKNLPRDSKHKPFALTNVMPVFAAYIAGNVFAVSTLLLELLLPTLRPFWSYFFPRKPEKQTRSPAKRGCQLHYAGNSIRHGGAQSRVEPCVERAARASPSETNRTALLFSTVMASAFTKALSS</sequence>
<evidence type="ECO:0000256" key="1">
    <source>
        <dbReference type="ARBA" id="ARBA00004651"/>
    </source>
</evidence>
<dbReference type="PANTHER" id="PTHR42643:SF24">
    <property type="entry name" value="IONOTROPIC RECEPTOR 60A"/>
    <property type="match status" value="1"/>
</dbReference>
<evidence type="ECO:0000256" key="8">
    <source>
        <dbReference type="SAM" id="Phobius"/>
    </source>
</evidence>
<keyword evidence="5 8" id="KW-0472">Membrane</keyword>
<evidence type="ECO:0000256" key="4">
    <source>
        <dbReference type="ARBA" id="ARBA00022989"/>
    </source>
</evidence>
<protein>
    <submittedName>
        <fullName evidence="11">Uncharacterized protein LOC127749944</fullName>
    </submittedName>
</protein>
<feature type="chain" id="PRO_5039502468" evidence="9">
    <location>
        <begin position="23"/>
        <end position="685"/>
    </location>
</feature>
<keyword evidence="10" id="KW-1185">Reference proteome</keyword>
<comment type="subcellular location">
    <subcellularLocation>
        <location evidence="1">Cell membrane</location>
        <topology evidence="1">Multi-pass membrane protein</topology>
    </subcellularLocation>
</comment>
<feature type="transmembrane region" description="Helical" evidence="8">
    <location>
        <begin position="343"/>
        <end position="362"/>
    </location>
</feature>
<dbReference type="AlphaFoldDB" id="A0A9C6U1Z8"/>
<keyword evidence="4 8" id="KW-1133">Transmembrane helix</keyword>
<reference evidence="11" key="1">
    <citation type="submission" date="2025-08" db="UniProtKB">
        <authorList>
            <consortium name="RefSeq"/>
        </authorList>
    </citation>
    <scope>IDENTIFICATION</scope>
    <source>
        <tissue evidence="11">Whole organism</tissue>
    </source>
</reference>
<feature type="transmembrane region" description="Helical" evidence="8">
    <location>
        <begin position="584"/>
        <end position="604"/>
    </location>
</feature>
<proteinExistence type="predicted"/>
<accession>A0A9C6U1Z8</accession>
<feature type="transmembrane region" description="Helical" evidence="8">
    <location>
        <begin position="393"/>
        <end position="410"/>
    </location>
</feature>
<gene>
    <name evidence="11" type="primary">LOC127749944</name>
</gene>
<keyword evidence="6" id="KW-0675">Receptor</keyword>
<evidence type="ECO:0000256" key="2">
    <source>
        <dbReference type="ARBA" id="ARBA00022475"/>
    </source>
</evidence>
<name>A0A9C6U1Z8_FRAOC</name>
<evidence type="ECO:0000313" key="10">
    <source>
        <dbReference type="Proteomes" id="UP000504606"/>
    </source>
</evidence>
<dbReference type="GeneID" id="127749944"/>
<evidence type="ECO:0000256" key="5">
    <source>
        <dbReference type="ARBA" id="ARBA00023136"/>
    </source>
</evidence>